<sequence>MAPTSNRKKTAKKGAKKSTPVVIEKGSKDKNATVAKTTKPTPVVKKVETKKPATEKVTPAVKAPVKQKEVPEIAKRTTTSKRRREVVHDAKKVESPAKKAKSENMITKAINSALDSFMTVCQNLSAFAGNLFSGSTTATTCH</sequence>
<dbReference type="VEuPathDB" id="PiroplasmaDB:BBOV_I002895"/>
<name>S6C9Y4_BABBO</name>
<feature type="compositionally biased region" description="Basic and acidic residues" evidence="1">
    <location>
        <begin position="86"/>
        <end position="101"/>
    </location>
</feature>
<feature type="compositionally biased region" description="Basic and acidic residues" evidence="1">
    <location>
        <begin position="45"/>
        <end position="54"/>
    </location>
</feature>
<feature type="region of interest" description="Disordered" evidence="1">
    <location>
        <begin position="1"/>
        <end position="101"/>
    </location>
</feature>
<reference evidence="2" key="1">
    <citation type="journal article" date="2014" name="BMC Genomics">
        <title>The Babesia bovis gene and promoter model: an update from full-length EST analysis.</title>
        <authorList>
            <person name="Yamagishi J."/>
            <person name="Wakaguri H."/>
            <person name="Yokoyama N."/>
            <person name="Yamashita R."/>
            <person name="Suzuki Y."/>
            <person name="Xuan X."/>
            <person name="Igarashi I."/>
        </authorList>
    </citation>
    <scope>NUCLEOTIDE SEQUENCE</scope>
    <source>
        <strain evidence="2">Texas</strain>
    </source>
</reference>
<proteinExistence type="evidence at transcript level"/>
<feature type="compositionally biased region" description="Basic and acidic residues" evidence="1">
    <location>
        <begin position="66"/>
        <end position="75"/>
    </location>
</feature>
<feature type="compositionally biased region" description="Low complexity" evidence="1">
    <location>
        <begin position="32"/>
        <end position="44"/>
    </location>
</feature>
<organism evidence="2">
    <name type="scientific">Babesia bovis</name>
    <dbReference type="NCBI Taxonomy" id="5865"/>
    <lineage>
        <taxon>Eukaryota</taxon>
        <taxon>Sar</taxon>
        <taxon>Alveolata</taxon>
        <taxon>Apicomplexa</taxon>
        <taxon>Aconoidasida</taxon>
        <taxon>Piroplasmida</taxon>
        <taxon>Babesiidae</taxon>
        <taxon>Babesia</taxon>
    </lineage>
</organism>
<protein>
    <submittedName>
        <fullName evidence="2">Uncharacterized protein</fullName>
    </submittedName>
</protein>
<accession>S6C9Y4</accession>
<evidence type="ECO:0000313" key="2">
    <source>
        <dbReference type="EMBL" id="BAN65685.1"/>
    </source>
</evidence>
<evidence type="ECO:0000256" key="1">
    <source>
        <dbReference type="SAM" id="MobiDB-lite"/>
    </source>
</evidence>
<feature type="compositionally biased region" description="Basic residues" evidence="1">
    <location>
        <begin position="1"/>
        <end position="16"/>
    </location>
</feature>
<dbReference type="AlphaFoldDB" id="S6C9Y4"/>
<dbReference type="EMBL" id="AK441891">
    <property type="protein sequence ID" value="BAN65685.1"/>
    <property type="molecule type" value="mRNA"/>
</dbReference>